<dbReference type="InterPro" id="IPR004961">
    <property type="entry name" value="Lipase_chaperone"/>
</dbReference>
<keyword evidence="10" id="KW-0443">Lipid metabolism</keyword>
<evidence type="ECO:0000256" key="14">
    <source>
        <dbReference type="ARBA" id="ARBA00031542"/>
    </source>
</evidence>
<dbReference type="GO" id="GO:0005886">
    <property type="term" value="C:plasma membrane"/>
    <property type="evidence" value="ECO:0007669"/>
    <property type="project" value="UniProtKB-SubCell"/>
</dbReference>
<comment type="similarity">
    <text evidence="3">Belongs to the lipase chaperone family.</text>
</comment>
<feature type="chain" id="PRO_5001631517" description="Lipase chaperone" evidence="16">
    <location>
        <begin position="20"/>
        <end position="290"/>
    </location>
</feature>
<keyword evidence="9" id="KW-1133">Transmembrane helix</keyword>
<evidence type="ECO:0000256" key="7">
    <source>
        <dbReference type="ARBA" id="ARBA00022692"/>
    </source>
</evidence>
<dbReference type="GO" id="GO:0051082">
    <property type="term" value="F:unfolded protein binding"/>
    <property type="evidence" value="ECO:0007669"/>
    <property type="project" value="InterPro"/>
</dbReference>
<evidence type="ECO:0000256" key="12">
    <source>
        <dbReference type="ARBA" id="ARBA00023186"/>
    </source>
</evidence>
<proteinExistence type="inferred from homology"/>
<evidence type="ECO:0000256" key="3">
    <source>
        <dbReference type="ARBA" id="ARBA00010358"/>
    </source>
</evidence>
<name>A0A066UXX5_9VIBR</name>
<gene>
    <name evidence="17" type="ORF">VFDL14_17795</name>
</gene>
<protein>
    <recommendedName>
        <fullName evidence="4">Lipase chaperone</fullName>
    </recommendedName>
    <alternativeName>
        <fullName evidence="15">Lipase foldase</fullName>
    </alternativeName>
    <alternativeName>
        <fullName evidence="13">Lipase helper protein</fullName>
    </alternativeName>
    <alternativeName>
        <fullName evidence="14">Lipase modulator</fullName>
    </alternativeName>
</protein>
<dbReference type="Proteomes" id="UP000027219">
    <property type="component" value="Unassembled WGS sequence"/>
</dbReference>
<keyword evidence="8" id="KW-0442">Lipid degradation</keyword>
<evidence type="ECO:0000256" key="2">
    <source>
        <dbReference type="ARBA" id="ARBA00004383"/>
    </source>
</evidence>
<accession>A0A066UXX5</accession>
<dbReference type="OrthoDB" id="5812603at2"/>
<evidence type="ECO:0000256" key="16">
    <source>
        <dbReference type="SAM" id="SignalP"/>
    </source>
</evidence>
<evidence type="ECO:0000256" key="8">
    <source>
        <dbReference type="ARBA" id="ARBA00022963"/>
    </source>
</evidence>
<keyword evidence="7" id="KW-0812">Transmembrane</keyword>
<dbReference type="EMBL" id="JFFR01000012">
    <property type="protein sequence ID" value="KDN29103.1"/>
    <property type="molecule type" value="Genomic_DNA"/>
</dbReference>
<comment type="caution">
    <text evidence="17">The sequence shown here is derived from an EMBL/GenBank/DDBJ whole genome shotgun (WGS) entry which is preliminary data.</text>
</comment>
<evidence type="ECO:0000256" key="1">
    <source>
        <dbReference type="ARBA" id="ARBA00003280"/>
    </source>
</evidence>
<keyword evidence="5" id="KW-1003">Cell membrane</keyword>
<keyword evidence="11" id="KW-0472">Membrane</keyword>
<dbReference type="SUPFAM" id="SSF158855">
    <property type="entry name" value="Lipase chaperone-like"/>
    <property type="match status" value="1"/>
</dbReference>
<evidence type="ECO:0000256" key="13">
    <source>
        <dbReference type="ARBA" id="ARBA00030948"/>
    </source>
</evidence>
<keyword evidence="6" id="KW-0997">Cell inner membrane</keyword>
<keyword evidence="12" id="KW-0143">Chaperone</keyword>
<dbReference type="Pfam" id="PF03280">
    <property type="entry name" value="Lipase_chap"/>
    <property type="match status" value="1"/>
</dbReference>
<keyword evidence="18" id="KW-1185">Reference proteome</keyword>
<evidence type="ECO:0000256" key="4">
    <source>
        <dbReference type="ARBA" id="ARBA00019692"/>
    </source>
</evidence>
<dbReference type="AlphaFoldDB" id="A0A066UXX5"/>
<keyword evidence="16" id="KW-0732">Signal</keyword>
<evidence type="ECO:0000256" key="5">
    <source>
        <dbReference type="ARBA" id="ARBA00022475"/>
    </source>
</evidence>
<comment type="function">
    <text evidence="1">May be involved in the folding of the extracellular lipase during its passage through the periplasm.</text>
</comment>
<evidence type="ECO:0000313" key="17">
    <source>
        <dbReference type="EMBL" id="KDN29103.1"/>
    </source>
</evidence>
<dbReference type="GO" id="GO:0016042">
    <property type="term" value="P:lipid catabolic process"/>
    <property type="evidence" value="ECO:0007669"/>
    <property type="project" value="UniProtKB-KW"/>
</dbReference>
<evidence type="ECO:0000256" key="15">
    <source>
        <dbReference type="ARBA" id="ARBA00033028"/>
    </source>
</evidence>
<evidence type="ECO:0000256" key="9">
    <source>
        <dbReference type="ARBA" id="ARBA00022989"/>
    </source>
</evidence>
<organism evidence="17 18">
    <name type="scientific">Vibrio fortis</name>
    <dbReference type="NCBI Taxonomy" id="212667"/>
    <lineage>
        <taxon>Bacteria</taxon>
        <taxon>Pseudomonadati</taxon>
        <taxon>Pseudomonadota</taxon>
        <taxon>Gammaproteobacteria</taxon>
        <taxon>Vibrionales</taxon>
        <taxon>Vibrionaceae</taxon>
        <taxon>Vibrio</taxon>
    </lineage>
</organism>
<evidence type="ECO:0000256" key="11">
    <source>
        <dbReference type="ARBA" id="ARBA00023136"/>
    </source>
</evidence>
<dbReference type="GO" id="GO:0006457">
    <property type="term" value="P:protein folding"/>
    <property type="evidence" value="ECO:0007669"/>
    <property type="project" value="InterPro"/>
</dbReference>
<feature type="signal peptide" evidence="16">
    <location>
        <begin position="1"/>
        <end position="19"/>
    </location>
</feature>
<sequence>MKKATLLLISMIAVGSFSAVFYQGQSRAQAVSAKHLKSESQSDTEIDQSSAKDTMDYFMAAMVDIDLNQVKENVSDFNNIAPNSVIDDRLFEKYLEYKSALEQIDFSNNYSNLSIEELTELHELLMDQQAYHFTASEQELLFAHENRMRELAIEKLKMRQEYTDPIEFEKQWLEALTLQPEYVQQTQKNTLTLTQLSHANSLDNQQKYLNRVEIVGESAAQRLSALDAQRAQFDSDFQRFITQRETILDNPNLSADQQAQEVALLRNDLFTEQQIKRVEALERIHDSEKN</sequence>
<comment type="subcellular location">
    <subcellularLocation>
        <location evidence="2">Cell inner membrane</location>
        <topology evidence="2">Single-pass membrane protein</topology>
        <orientation evidence="2">Periplasmic side</orientation>
    </subcellularLocation>
</comment>
<evidence type="ECO:0000256" key="6">
    <source>
        <dbReference type="ARBA" id="ARBA00022519"/>
    </source>
</evidence>
<reference evidence="17 18" key="1">
    <citation type="submission" date="2014-02" db="EMBL/GenBank/DDBJ databases">
        <title>Vibrio fortis Dalian14 Genome Sequencing.</title>
        <authorList>
            <person name="Wang Y."/>
            <person name="Song L."/>
            <person name="Liu G."/>
            <person name="Ding J."/>
        </authorList>
    </citation>
    <scope>NUCLEOTIDE SEQUENCE [LARGE SCALE GENOMIC DNA]</scope>
    <source>
        <strain evidence="17 18">Dalian14</strain>
    </source>
</reference>
<evidence type="ECO:0000256" key="10">
    <source>
        <dbReference type="ARBA" id="ARBA00023098"/>
    </source>
</evidence>
<dbReference type="STRING" id="212667.VFDL14_17795"/>
<evidence type="ECO:0000313" key="18">
    <source>
        <dbReference type="Proteomes" id="UP000027219"/>
    </source>
</evidence>
<dbReference type="RefSeq" id="WP_032550512.1">
    <property type="nucleotide sequence ID" value="NZ_JFFR01000012.1"/>
</dbReference>